<dbReference type="Proteomes" id="UP001500102">
    <property type="component" value="Unassembled WGS sequence"/>
</dbReference>
<proteinExistence type="predicted"/>
<keyword evidence="1" id="KW-1133">Transmembrane helix</keyword>
<reference evidence="3" key="1">
    <citation type="journal article" date="2019" name="Int. J. Syst. Evol. Microbiol.">
        <title>The Global Catalogue of Microorganisms (GCM) 10K type strain sequencing project: providing services to taxonomists for standard genome sequencing and annotation.</title>
        <authorList>
            <consortium name="The Broad Institute Genomics Platform"/>
            <consortium name="The Broad Institute Genome Sequencing Center for Infectious Disease"/>
            <person name="Wu L."/>
            <person name="Ma J."/>
        </authorList>
    </citation>
    <scope>NUCLEOTIDE SEQUENCE [LARGE SCALE GENOMIC DNA]</scope>
    <source>
        <strain evidence="3">JCM 15921</strain>
    </source>
</reference>
<sequence length="75" mass="9235">MPVETIFFLVVILTAVWILLGLLLRLKKRTRRKGSNYYVPTFKANFDTWESKWTMDRKLQERWDKALWQQEFNRL</sequence>
<evidence type="ECO:0000256" key="1">
    <source>
        <dbReference type="SAM" id="Phobius"/>
    </source>
</evidence>
<feature type="transmembrane region" description="Helical" evidence="1">
    <location>
        <begin position="6"/>
        <end position="24"/>
    </location>
</feature>
<gene>
    <name evidence="2" type="ORF">GCM10009825_15640</name>
</gene>
<keyword evidence="3" id="KW-1185">Reference proteome</keyword>
<evidence type="ECO:0000313" key="2">
    <source>
        <dbReference type="EMBL" id="GAA2133022.1"/>
    </source>
</evidence>
<organism evidence="2 3">
    <name type="scientific">Arthrobacter humicola</name>
    <dbReference type="NCBI Taxonomy" id="409291"/>
    <lineage>
        <taxon>Bacteria</taxon>
        <taxon>Bacillati</taxon>
        <taxon>Actinomycetota</taxon>
        <taxon>Actinomycetes</taxon>
        <taxon>Micrococcales</taxon>
        <taxon>Micrococcaceae</taxon>
        <taxon>Arthrobacter</taxon>
    </lineage>
</organism>
<keyword evidence="1" id="KW-0812">Transmembrane</keyword>
<protein>
    <submittedName>
        <fullName evidence="2">Uncharacterized protein</fullName>
    </submittedName>
</protein>
<name>A0ABP5KQY1_9MICC</name>
<evidence type="ECO:0000313" key="3">
    <source>
        <dbReference type="Proteomes" id="UP001500102"/>
    </source>
</evidence>
<accession>A0ABP5KQY1</accession>
<keyword evidence="1" id="KW-0472">Membrane</keyword>
<dbReference type="EMBL" id="BAAAQB010000025">
    <property type="protein sequence ID" value="GAA2133022.1"/>
    <property type="molecule type" value="Genomic_DNA"/>
</dbReference>
<comment type="caution">
    <text evidence="2">The sequence shown here is derived from an EMBL/GenBank/DDBJ whole genome shotgun (WGS) entry which is preliminary data.</text>
</comment>